<reference evidence="1 2" key="1">
    <citation type="submission" date="2024-04" db="EMBL/GenBank/DDBJ databases">
        <title>whole genome sequencing of Lutimonas vermicola strain IMCC1616.</title>
        <authorList>
            <person name="Bae S.S."/>
        </authorList>
    </citation>
    <scope>NUCLEOTIDE SEQUENCE [LARGE SCALE GENOMIC DNA]</scope>
    <source>
        <strain evidence="1 2">IMCC1616</strain>
    </source>
</reference>
<name>A0ABU9L478_9FLAO</name>
<organism evidence="1 2">
    <name type="scientific">Lutimonas vermicola</name>
    <dbReference type="NCBI Taxonomy" id="414288"/>
    <lineage>
        <taxon>Bacteria</taxon>
        <taxon>Pseudomonadati</taxon>
        <taxon>Bacteroidota</taxon>
        <taxon>Flavobacteriia</taxon>
        <taxon>Flavobacteriales</taxon>
        <taxon>Flavobacteriaceae</taxon>
        <taxon>Lutimonas</taxon>
    </lineage>
</organism>
<protein>
    <submittedName>
        <fullName evidence="1">Uncharacterized protein</fullName>
    </submittedName>
</protein>
<dbReference type="EMBL" id="JBCDNA010000002">
    <property type="protein sequence ID" value="MEL4456434.1"/>
    <property type="molecule type" value="Genomic_DNA"/>
</dbReference>
<accession>A0ABU9L478</accession>
<evidence type="ECO:0000313" key="1">
    <source>
        <dbReference type="EMBL" id="MEL4456434.1"/>
    </source>
</evidence>
<keyword evidence="2" id="KW-1185">Reference proteome</keyword>
<dbReference type="Proteomes" id="UP001474120">
    <property type="component" value="Unassembled WGS sequence"/>
</dbReference>
<proteinExistence type="predicted"/>
<comment type="caution">
    <text evidence="1">The sequence shown here is derived from an EMBL/GenBank/DDBJ whole genome shotgun (WGS) entry which is preliminary data.</text>
</comment>
<evidence type="ECO:0000313" key="2">
    <source>
        <dbReference type="Proteomes" id="UP001474120"/>
    </source>
</evidence>
<gene>
    <name evidence="1" type="ORF">AABB81_11035</name>
</gene>
<dbReference type="RefSeq" id="WP_342160571.1">
    <property type="nucleotide sequence ID" value="NZ_JBCDNA010000002.1"/>
</dbReference>
<sequence>MKQFLFLIIAPGLLFFSLYKSGEFQSRSIEESELQVLSDIIQADSVPTVYYKTIISDINQPLSRHLYYLNSFELCTSLENLDSLKMDREEKDYLVERFTSMETENINKLIRELKNSTLKDLKGHDWLIISLPVIFRDGKYAIYYSIRAYGGQFNLMKNIDGKWKNICYSYVWTA</sequence>